<dbReference type="EMBL" id="FWPT01000002">
    <property type="protein sequence ID" value="SMA40421.1"/>
    <property type="molecule type" value="Genomic_DNA"/>
</dbReference>
<dbReference type="CDD" id="cd13399">
    <property type="entry name" value="Slt35-like"/>
    <property type="match status" value="1"/>
</dbReference>
<sequence>MKENDSSSRLVSLKEWLAGSLKGALQGVVLAAAVGTAISTPAFGNEPDGFDRKDIAGFIDELVKDGGFSRTALEKVFKEVEYQPRIIELISKPAERRLTWWEYRNLFINDARIDQGVDFWIKNRSILEKASKDYGVSPAVIIGILGIETGFGRNSGGFRVVDALSTLGFGYPRRATFFKKELKEFLMLAKEQGFDPLELKGSYAGAMGIPQFMPSSYRAYAIDFDGNGQADIWQSPADAIGSIASYLNRHGWVEGKPVAAKASIRGQKYDGLLSDNPRPTRSVNEASQLGWQTIQVLPDSARVRGLKLDGKEGPEHWLTMTNFYVITRYNKSDLYAMAVWQLGSQVEKKLKARSGQTLARNE</sequence>
<dbReference type="InterPro" id="IPR031304">
    <property type="entry name" value="SLT_2"/>
</dbReference>
<feature type="domain" description="Transglycosylase SLT" evidence="2">
    <location>
        <begin position="53"/>
        <end position="343"/>
    </location>
</feature>
<dbReference type="RefSeq" id="WP_087107845.1">
    <property type="nucleotide sequence ID" value="NZ_CBCSCN010000001.1"/>
</dbReference>
<dbReference type="Pfam" id="PF13406">
    <property type="entry name" value="SLT_2"/>
    <property type="match status" value="1"/>
</dbReference>
<dbReference type="Gene3D" id="1.10.530.10">
    <property type="match status" value="1"/>
</dbReference>
<dbReference type="Proteomes" id="UP000196573">
    <property type="component" value="Unassembled WGS sequence"/>
</dbReference>
<dbReference type="InterPro" id="IPR023346">
    <property type="entry name" value="Lysozyme-like_dom_sf"/>
</dbReference>
<dbReference type="NCBIfam" id="TIGR02282">
    <property type="entry name" value="MltB"/>
    <property type="match status" value="1"/>
</dbReference>
<dbReference type="FunFam" id="1.10.8.350:FF:000001">
    <property type="entry name" value="Lytic murein transglycosylase B"/>
    <property type="match status" value="1"/>
</dbReference>
<dbReference type="EC" id="4.2.2.-" evidence="3"/>
<dbReference type="GO" id="GO:0008933">
    <property type="term" value="F:peptidoglycan lytic transglycosylase activity"/>
    <property type="evidence" value="ECO:0007669"/>
    <property type="project" value="TreeGrafter"/>
</dbReference>
<evidence type="ECO:0000313" key="3">
    <source>
        <dbReference type="EMBL" id="SMA40421.1"/>
    </source>
</evidence>
<proteinExistence type="predicted"/>
<dbReference type="PANTHER" id="PTHR30163">
    <property type="entry name" value="MEMBRANE-BOUND LYTIC MUREIN TRANSGLYCOSYLASE B"/>
    <property type="match status" value="1"/>
</dbReference>
<dbReference type="InterPro" id="IPR043426">
    <property type="entry name" value="MltB-like"/>
</dbReference>
<keyword evidence="3" id="KW-0456">Lyase</keyword>
<feature type="active site" evidence="1">
    <location>
        <position position="148"/>
    </location>
</feature>
<name>A0A1X7AGP3_9GAMM</name>
<gene>
    <name evidence="3" type="primary">mltB</name>
    <name evidence="3" type="ORF">EHSB41UT_01191</name>
</gene>
<reference evidence="3 4" key="1">
    <citation type="submission" date="2017-03" db="EMBL/GenBank/DDBJ databases">
        <authorList>
            <person name="Afonso C.L."/>
            <person name="Miller P.J."/>
            <person name="Scott M.A."/>
            <person name="Spackman E."/>
            <person name="Goraichik I."/>
            <person name="Dimitrov K.M."/>
            <person name="Suarez D.L."/>
            <person name="Swayne D.E."/>
        </authorList>
    </citation>
    <scope>NUCLEOTIDE SEQUENCE [LARGE SCALE GENOMIC DNA]</scope>
    <source>
        <strain evidence="3">SB41UT1</strain>
    </source>
</reference>
<dbReference type="SUPFAM" id="SSF53955">
    <property type="entry name" value="Lysozyme-like"/>
    <property type="match status" value="1"/>
</dbReference>
<evidence type="ECO:0000256" key="1">
    <source>
        <dbReference type="PIRSR" id="PIRSR611757-1"/>
    </source>
</evidence>
<evidence type="ECO:0000259" key="2">
    <source>
        <dbReference type="Pfam" id="PF13406"/>
    </source>
</evidence>
<dbReference type="GO" id="GO:0009253">
    <property type="term" value="P:peptidoglycan catabolic process"/>
    <property type="evidence" value="ECO:0007669"/>
    <property type="project" value="TreeGrafter"/>
</dbReference>
<organism evidence="3 4">
    <name type="scientific">Parendozoicomonas haliclonae</name>
    <dbReference type="NCBI Taxonomy" id="1960125"/>
    <lineage>
        <taxon>Bacteria</taxon>
        <taxon>Pseudomonadati</taxon>
        <taxon>Pseudomonadota</taxon>
        <taxon>Gammaproteobacteria</taxon>
        <taxon>Oceanospirillales</taxon>
        <taxon>Endozoicomonadaceae</taxon>
        <taxon>Parendozoicomonas</taxon>
    </lineage>
</organism>
<evidence type="ECO:0000313" key="4">
    <source>
        <dbReference type="Proteomes" id="UP000196573"/>
    </source>
</evidence>
<accession>A0A1X7AGP3</accession>
<dbReference type="OrthoDB" id="9772911at2"/>
<dbReference type="Gene3D" id="1.10.8.350">
    <property type="entry name" value="Bacterial muramidase"/>
    <property type="match status" value="1"/>
</dbReference>
<keyword evidence="4" id="KW-1185">Reference proteome</keyword>
<dbReference type="InterPro" id="IPR011757">
    <property type="entry name" value="Lytic_transglycosylase_MltB"/>
</dbReference>
<dbReference type="PANTHER" id="PTHR30163:SF9">
    <property type="entry name" value="MEMBRANE-BOUND LYTIC MUREIN TRANSGLYCOSYLASE B"/>
    <property type="match status" value="1"/>
</dbReference>
<dbReference type="AlphaFoldDB" id="A0A1X7AGP3"/>
<protein>
    <submittedName>
        <fullName evidence="3">Membrane-bound lytic murein transglycosylase B</fullName>
        <ecNumber evidence="3">4.2.2.-</ecNumber>
    </submittedName>
</protein>